<gene>
    <name evidence="2" type="ORF">HPB48_010995</name>
</gene>
<evidence type="ECO:0000313" key="3">
    <source>
        <dbReference type="Proteomes" id="UP000821853"/>
    </source>
</evidence>
<evidence type="ECO:0000256" key="1">
    <source>
        <dbReference type="SAM" id="MobiDB-lite"/>
    </source>
</evidence>
<feature type="compositionally biased region" description="Low complexity" evidence="1">
    <location>
        <begin position="1"/>
        <end position="15"/>
    </location>
</feature>
<sequence>MSGSASSPQQAAAAQELYKPVQPHDASSHYPTMSQAPDATMQVQSNEQNQEDSAMQTDSTKESGSPVKWARDENSGRTIDLKNQWKVTQRKRNKTAATQRAPPAAQPTSQPSASETAQRRRSQMPPLPVDDTKIIYHPQAGLQLSKWSLAEITNAIGRASKIMQKESYDNLRIQVQRIENLVIASTPRKILHFDFLGEISSIQLGRDILTARAHAETPEWISRGVINGIPPNTSPGELMDGLFMPERYMIVAARMLGKSSAAVIYFSGRTRTNPDLTFTHGIHPAEWTRLGEKLGSDHHILQLQISHRKRNIRSGTAQITDWKAFHTDLNPANIEAIDKWLSKTLENAEEHTKIIQLNTDIPGVDRHLSYLWEARSLLKRWKRQKHNRKRKLNVATITKKAKEYGTVLSRQNWDKACDQLQGTLSKKTPGLSYEAYWRLPGQKFSKSKTAKKSSIHKQAPNKTY</sequence>
<feature type="region of interest" description="Disordered" evidence="1">
    <location>
        <begin position="1"/>
        <end position="127"/>
    </location>
</feature>
<reference evidence="2 3" key="1">
    <citation type="journal article" date="2020" name="Cell">
        <title>Large-Scale Comparative Analyses of Tick Genomes Elucidate Their Genetic Diversity and Vector Capacities.</title>
        <authorList>
            <consortium name="Tick Genome and Microbiome Consortium (TIGMIC)"/>
            <person name="Jia N."/>
            <person name="Wang J."/>
            <person name="Shi W."/>
            <person name="Du L."/>
            <person name="Sun Y."/>
            <person name="Zhan W."/>
            <person name="Jiang J.F."/>
            <person name="Wang Q."/>
            <person name="Zhang B."/>
            <person name="Ji P."/>
            <person name="Bell-Sakyi L."/>
            <person name="Cui X.M."/>
            <person name="Yuan T.T."/>
            <person name="Jiang B.G."/>
            <person name="Yang W.F."/>
            <person name="Lam T.T."/>
            <person name="Chang Q.C."/>
            <person name="Ding S.J."/>
            <person name="Wang X.J."/>
            <person name="Zhu J.G."/>
            <person name="Ruan X.D."/>
            <person name="Zhao L."/>
            <person name="Wei J.T."/>
            <person name="Ye R.Z."/>
            <person name="Que T.C."/>
            <person name="Du C.H."/>
            <person name="Zhou Y.H."/>
            <person name="Cheng J.X."/>
            <person name="Dai P.F."/>
            <person name="Guo W.B."/>
            <person name="Han X.H."/>
            <person name="Huang E.J."/>
            <person name="Li L.F."/>
            <person name="Wei W."/>
            <person name="Gao Y.C."/>
            <person name="Liu J.Z."/>
            <person name="Shao H.Z."/>
            <person name="Wang X."/>
            <person name="Wang C.C."/>
            <person name="Yang T.C."/>
            <person name="Huo Q.B."/>
            <person name="Li W."/>
            <person name="Chen H.Y."/>
            <person name="Chen S.E."/>
            <person name="Zhou L.G."/>
            <person name="Ni X.B."/>
            <person name="Tian J.H."/>
            <person name="Sheng Y."/>
            <person name="Liu T."/>
            <person name="Pan Y.S."/>
            <person name="Xia L.Y."/>
            <person name="Li J."/>
            <person name="Zhao F."/>
            <person name="Cao W.C."/>
        </authorList>
    </citation>
    <scope>NUCLEOTIDE SEQUENCE [LARGE SCALE GENOMIC DNA]</scope>
    <source>
        <strain evidence="2">HaeL-2018</strain>
    </source>
</reference>
<feature type="compositionally biased region" description="Polar residues" evidence="1">
    <location>
        <begin position="29"/>
        <end position="58"/>
    </location>
</feature>
<accession>A0A9J6FXS8</accession>
<name>A0A9J6FXS8_HAELO</name>
<organism evidence="2 3">
    <name type="scientific">Haemaphysalis longicornis</name>
    <name type="common">Bush tick</name>
    <dbReference type="NCBI Taxonomy" id="44386"/>
    <lineage>
        <taxon>Eukaryota</taxon>
        <taxon>Metazoa</taxon>
        <taxon>Ecdysozoa</taxon>
        <taxon>Arthropoda</taxon>
        <taxon>Chelicerata</taxon>
        <taxon>Arachnida</taxon>
        <taxon>Acari</taxon>
        <taxon>Parasitiformes</taxon>
        <taxon>Ixodida</taxon>
        <taxon>Ixodoidea</taxon>
        <taxon>Ixodidae</taxon>
        <taxon>Haemaphysalinae</taxon>
        <taxon>Haemaphysalis</taxon>
    </lineage>
</organism>
<dbReference type="OrthoDB" id="6532674at2759"/>
<dbReference type="Proteomes" id="UP000821853">
    <property type="component" value="Chromosome 2"/>
</dbReference>
<protein>
    <submittedName>
        <fullName evidence="2">Uncharacterized protein</fullName>
    </submittedName>
</protein>
<dbReference type="EMBL" id="JABSTR010000004">
    <property type="protein sequence ID" value="KAH9367137.1"/>
    <property type="molecule type" value="Genomic_DNA"/>
</dbReference>
<feature type="compositionally biased region" description="Low complexity" evidence="1">
    <location>
        <begin position="95"/>
        <end position="114"/>
    </location>
</feature>
<dbReference type="VEuPathDB" id="VectorBase:HLOH_054407"/>
<dbReference type="AlphaFoldDB" id="A0A9J6FXS8"/>
<evidence type="ECO:0000313" key="2">
    <source>
        <dbReference type="EMBL" id="KAH9367137.1"/>
    </source>
</evidence>
<keyword evidence="3" id="KW-1185">Reference proteome</keyword>
<comment type="caution">
    <text evidence="2">The sequence shown here is derived from an EMBL/GenBank/DDBJ whole genome shotgun (WGS) entry which is preliminary data.</text>
</comment>
<proteinExistence type="predicted"/>